<dbReference type="Proteomes" id="UP000184356">
    <property type="component" value="Unassembled WGS sequence"/>
</dbReference>
<organism evidence="1 2">
    <name type="scientific">Aspergillus sydowii CBS 593.65</name>
    <dbReference type="NCBI Taxonomy" id="1036612"/>
    <lineage>
        <taxon>Eukaryota</taxon>
        <taxon>Fungi</taxon>
        <taxon>Dikarya</taxon>
        <taxon>Ascomycota</taxon>
        <taxon>Pezizomycotina</taxon>
        <taxon>Eurotiomycetes</taxon>
        <taxon>Eurotiomycetidae</taxon>
        <taxon>Eurotiales</taxon>
        <taxon>Aspergillaceae</taxon>
        <taxon>Aspergillus</taxon>
        <taxon>Aspergillus subgen. Nidulantes</taxon>
    </lineage>
</organism>
<dbReference type="RefSeq" id="XP_040701939.1">
    <property type="nucleotide sequence ID" value="XM_040847164.1"/>
</dbReference>
<reference evidence="2" key="1">
    <citation type="journal article" date="2017" name="Genome Biol.">
        <title>Comparative genomics reveals high biological diversity and specific adaptations in the industrially and medically important fungal genus Aspergillus.</title>
        <authorList>
            <person name="de Vries R.P."/>
            <person name="Riley R."/>
            <person name="Wiebenga A."/>
            <person name="Aguilar-Osorio G."/>
            <person name="Amillis S."/>
            <person name="Uchima C.A."/>
            <person name="Anderluh G."/>
            <person name="Asadollahi M."/>
            <person name="Askin M."/>
            <person name="Barry K."/>
            <person name="Battaglia E."/>
            <person name="Bayram O."/>
            <person name="Benocci T."/>
            <person name="Braus-Stromeyer S.A."/>
            <person name="Caldana C."/>
            <person name="Canovas D."/>
            <person name="Cerqueira G.C."/>
            <person name="Chen F."/>
            <person name="Chen W."/>
            <person name="Choi C."/>
            <person name="Clum A."/>
            <person name="Dos Santos R.A."/>
            <person name="Damasio A.R."/>
            <person name="Diallinas G."/>
            <person name="Emri T."/>
            <person name="Fekete E."/>
            <person name="Flipphi M."/>
            <person name="Freyberg S."/>
            <person name="Gallo A."/>
            <person name="Gournas C."/>
            <person name="Habgood R."/>
            <person name="Hainaut M."/>
            <person name="Harispe M.L."/>
            <person name="Henrissat B."/>
            <person name="Hilden K.S."/>
            <person name="Hope R."/>
            <person name="Hossain A."/>
            <person name="Karabika E."/>
            <person name="Karaffa L."/>
            <person name="Karanyi Z."/>
            <person name="Krasevec N."/>
            <person name="Kuo A."/>
            <person name="Kusch H."/>
            <person name="LaButti K."/>
            <person name="Lagendijk E.L."/>
            <person name="Lapidus A."/>
            <person name="Levasseur A."/>
            <person name="Lindquist E."/>
            <person name="Lipzen A."/>
            <person name="Logrieco A.F."/>
            <person name="MacCabe A."/>
            <person name="Maekelae M.R."/>
            <person name="Malavazi I."/>
            <person name="Melin P."/>
            <person name="Meyer V."/>
            <person name="Mielnichuk N."/>
            <person name="Miskei M."/>
            <person name="Molnar A.P."/>
            <person name="Mule G."/>
            <person name="Ngan C.Y."/>
            <person name="Orejas M."/>
            <person name="Orosz E."/>
            <person name="Ouedraogo J.P."/>
            <person name="Overkamp K.M."/>
            <person name="Park H.-S."/>
            <person name="Perrone G."/>
            <person name="Piumi F."/>
            <person name="Punt P.J."/>
            <person name="Ram A.F."/>
            <person name="Ramon A."/>
            <person name="Rauscher S."/>
            <person name="Record E."/>
            <person name="Riano-Pachon D.M."/>
            <person name="Robert V."/>
            <person name="Roehrig J."/>
            <person name="Ruller R."/>
            <person name="Salamov A."/>
            <person name="Salih N.S."/>
            <person name="Samson R.A."/>
            <person name="Sandor E."/>
            <person name="Sanguinetti M."/>
            <person name="Schuetze T."/>
            <person name="Sepcic K."/>
            <person name="Shelest E."/>
            <person name="Sherlock G."/>
            <person name="Sophianopoulou V."/>
            <person name="Squina F.M."/>
            <person name="Sun H."/>
            <person name="Susca A."/>
            <person name="Todd R.B."/>
            <person name="Tsang A."/>
            <person name="Unkles S.E."/>
            <person name="van de Wiele N."/>
            <person name="van Rossen-Uffink D."/>
            <person name="Oliveira J.V."/>
            <person name="Vesth T.C."/>
            <person name="Visser J."/>
            <person name="Yu J.-H."/>
            <person name="Zhou M."/>
            <person name="Andersen M.R."/>
            <person name="Archer D.B."/>
            <person name="Baker S.E."/>
            <person name="Benoit I."/>
            <person name="Brakhage A.A."/>
            <person name="Braus G.H."/>
            <person name="Fischer R."/>
            <person name="Frisvad J.C."/>
            <person name="Goldman G.H."/>
            <person name="Houbraken J."/>
            <person name="Oakley B."/>
            <person name="Pocsi I."/>
            <person name="Scazzocchio C."/>
            <person name="Seiboth B."/>
            <person name="vanKuyk P.A."/>
            <person name="Wortman J."/>
            <person name="Dyer P.S."/>
            <person name="Grigoriev I.V."/>
        </authorList>
    </citation>
    <scope>NUCLEOTIDE SEQUENCE [LARGE SCALE GENOMIC DNA]</scope>
    <source>
        <strain evidence="2">CBS 593.65</strain>
    </source>
</reference>
<protein>
    <submittedName>
        <fullName evidence="1">Uncharacterized protein</fullName>
    </submittedName>
</protein>
<gene>
    <name evidence="1" type="ORF">ASPSYDRAFT_46133</name>
</gene>
<sequence length="195" mass="21440">MMRPRNKPRIFITLHARGKNSLGENRTRLGYSAYHWGILISPKNKATHPASASQSPTSPSVLHTHFDVTDSLYVDPATGEVKENWRFRERGSPDPVISFQILARVFVGKLDPAWGATGGVREKFSGIGLPTKEVEGESCVSWTREAIDVLKRMGALQPDFDIERVMDTALGFADESLKGKGKIGSILDYTGRGGV</sequence>
<evidence type="ECO:0000313" key="2">
    <source>
        <dbReference type="Proteomes" id="UP000184356"/>
    </source>
</evidence>
<dbReference type="STRING" id="1036612.A0A1L9TFR3"/>
<dbReference type="GeneID" id="63763237"/>
<dbReference type="OrthoDB" id="4924482at2759"/>
<proteinExistence type="predicted"/>
<dbReference type="EMBL" id="KV878587">
    <property type="protein sequence ID" value="OJJ58133.1"/>
    <property type="molecule type" value="Genomic_DNA"/>
</dbReference>
<accession>A0A1L9TFR3</accession>
<dbReference type="InterPro" id="IPR054208">
    <property type="entry name" value="DUF6914"/>
</dbReference>
<evidence type="ECO:0000313" key="1">
    <source>
        <dbReference type="EMBL" id="OJJ58133.1"/>
    </source>
</evidence>
<dbReference type="Pfam" id="PF21858">
    <property type="entry name" value="DUF6914"/>
    <property type="match status" value="1"/>
</dbReference>
<keyword evidence="2" id="KW-1185">Reference proteome</keyword>
<name>A0A1L9TFR3_9EURO</name>
<dbReference type="VEuPathDB" id="FungiDB:ASPSYDRAFT_46133"/>
<dbReference type="AlphaFoldDB" id="A0A1L9TFR3"/>